<organism evidence="2 3">
    <name type="scientific">Candidatus Buchananbacteria bacterium RIFCSPLOWO2_01_FULL_40_23b</name>
    <dbReference type="NCBI Taxonomy" id="1797544"/>
    <lineage>
        <taxon>Bacteria</taxon>
        <taxon>Candidatus Buchananiibacteriota</taxon>
    </lineage>
</organism>
<keyword evidence="1" id="KW-0732">Signal</keyword>
<name>A0A1G1YQB0_9BACT</name>
<dbReference type="Proteomes" id="UP000178122">
    <property type="component" value="Unassembled WGS sequence"/>
</dbReference>
<proteinExistence type="predicted"/>
<evidence type="ECO:0000256" key="1">
    <source>
        <dbReference type="SAM" id="SignalP"/>
    </source>
</evidence>
<evidence type="ECO:0000313" key="2">
    <source>
        <dbReference type="EMBL" id="OGY53617.1"/>
    </source>
</evidence>
<dbReference type="PROSITE" id="PS51257">
    <property type="entry name" value="PROKAR_LIPOPROTEIN"/>
    <property type="match status" value="1"/>
</dbReference>
<reference evidence="2 3" key="1">
    <citation type="journal article" date="2016" name="Nat. Commun.">
        <title>Thousands of microbial genomes shed light on interconnected biogeochemical processes in an aquifer system.</title>
        <authorList>
            <person name="Anantharaman K."/>
            <person name="Brown C.T."/>
            <person name="Hug L.A."/>
            <person name="Sharon I."/>
            <person name="Castelle C.J."/>
            <person name="Probst A.J."/>
            <person name="Thomas B.C."/>
            <person name="Singh A."/>
            <person name="Wilkins M.J."/>
            <person name="Karaoz U."/>
            <person name="Brodie E.L."/>
            <person name="Williams K.H."/>
            <person name="Hubbard S.S."/>
            <person name="Banfield J.F."/>
        </authorList>
    </citation>
    <scope>NUCLEOTIDE SEQUENCE [LARGE SCALE GENOMIC DNA]</scope>
</reference>
<comment type="caution">
    <text evidence="2">The sequence shown here is derived from an EMBL/GenBank/DDBJ whole genome shotgun (WGS) entry which is preliminary data.</text>
</comment>
<gene>
    <name evidence="2" type="ORF">A2912_01175</name>
</gene>
<dbReference type="EMBL" id="MHIN01000044">
    <property type="protein sequence ID" value="OGY53617.1"/>
    <property type="molecule type" value="Genomic_DNA"/>
</dbReference>
<accession>A0A1G1YQB0</accession>
<feature type="chain" id="PRO_5009581615" evidence="1">
    <location>
        <begin position="25"/>
        <end position="299"/>
    </location>
</feature>
<sequence length="299" mass="32644">MKKIMMIVVPFSLLFVLLVSGCAAKEEQPVPFLNGLQTACPGCDANTDVSAQEQCVNPCMKACLDKNMGVTSYGKVREGTEMKCSCDCSSEATDDLAIAKATILQDLSLCEDVANSFKKNVCYIFVAREMKDESLCEKIELKQGDNSRDSCYIYVAREKVDKNICGKVITQSGSNSKDVCNLFLAQETGKAQWCEEIKVESGDNSQDTCYIFVALQNKDASLCEKINVANGGNSKDACYTLVANKLGDVSLCEKVQVDSGPANSKEACYLLYAIKTQDPSLCEKATTPELKAYCVQQIR</sequence>
<feature type="signal peptide" evidence="1">
    <location>
        <begin position="1"/>
        <end position="24"/>
    </location>
</feature>
<evidence type="ECO:0000313" key="3">
    <source>
        <dbReference type="Proteomes" id="UP000178122"/>
    </source>
</evidence>
<protein>
    <submittedName>
        <fullName evidence="2">Uncharacterized protein</fullName>
    </submittedName>
</protein>
<dbReference type="AlphaFoldDB" id="A0A1G1YQB0"/>